<dbReference type="Gene3D" id="3.10.10.10">
    <property type="entry name" value="HIV Type 1 Reverse Transcriptase, subunit A, domain 1"/>
    <property type="match status" value="1"/>
</dbReference>
<keyword evidence="4" id="KW-1185">Reference proteome</keyword>
<dbReference type="InterPro" id="IPR043128">
    <property type="entry name" value="Rev_trsase/Diguanyl_cyclase"/>
</dbReference>
<dbReference type="EMBL" id="CAVLGL010000093">
    <property type="protein sequence ID" value="CAK1596619.1"/>
    <property type="molecule type" value="Genomic_DNA"/>
</dbReference>
<feature type="domain" description="Reverse transcriptase" evidence="1">
    <location>
        <begin position="3"/>
        <end position="180"/>
    </location>
</feature>
<evidence type="ECO:0000259" key="1">
    <source>
        <dbReference type="PROSITE" id="PS50878"/>
    </source>
</evidence>
<dbReference type="InterPro" id="IPR000477">
    <property type="entry name" value="RT_dom"/>
</dbReference>
<dbReference type="Pfam" id="PF00078">
    <property type="entry name" value="RVT_1"/>
    <property type="match status" value="1"/>
</dbReference>
<dbReference type="InterPro" id="IPR050951">
    <property type="entry name" value="Retrovirus_Pol_polyprotein"/>
</dbReference>
<sequence length="482" mass="56567">MQLDIIEEVSKPSKWVSPMVPVLKENGDIRICIDMRRANVAIIRENHPLPTMDQLLPHFKDAKLFSRLDIKNAFHQIEIHPDTRYITTFITSKGLFRYKRLMFGISCAPEMFQKIMERTLIRCEGTVNFIDDIVIFGSNEAEHDQRLQQTLNILKENNVLLNNDKCIYKVNKIVFLGHELSSEGVRPLKKYIDSIQMFRAPSTIEEIQSFLGRYKEVKVTKSVTSNDIIRLLKEIFSRLGYPVTITADNGRQFISQEFRNYLQECGIILHNTIPYWPQQNGEVERQNRSILKRLKISQVERNNWKEDLFYYLMMYNSTPHSVTGKTPSELFYKRQFRDKIPSYIDIENKQEDSEVRDKDALQKEAEKNYSDRKRKAKDHSINEGDKVIVKNFAKENKLTPSFSPDIHTVVKTTNNTGDVVIRNNDTNTQYRRNVVHLKKIEGEWKVVNDAQEGNVPNLNEEPKRICKLKWEWADHIARRTDN</sequence>
<dbReference type="PANTHER" id="PTHR37984:SF11">
    <property type="entry name" value="INTEGRASE CATALYTIC DOMAIN-CONTAINING PROTEIN"/>
    <property type="match status" value="1"/>
</dbReference>
<dbReference type="AlphaFoldDB" id="A0AAV1LRK8"/>
<dbReference type="PANTHER" id="PTHR37984">
    <property type="entry name" value="PROTEIN CBG26694"/>
    <property type="match status" value="1"/>
</dbReference>
<evidence type="ECO:0000259" key="2">
    <source>
        <dbReference type="PROSITE" id="PS50994"/>
    </source>
</evidence>
<comment type="caution">
    <text evidence="3">The sequence shown here is derived from an EMBL/GenBank/DDBJ whole genome shotgun (WGS) entry which is preliminary data.</text>
</comment>
<name>A0AAV1LRK8_9NEOP</name>
<dbReference type="InterPro" id="IPR012337">
    <property type="entry name" value="RNaseH-like_sf"/>
</dbReference>
<proteinExistence type="predicted"/>
<reference evidence="3 4" key="1">
    <citation type="submission" date="2023-11" db="EMBL/GenBank/DDBJ databases">
        <authorList>
            <person name="Hedman E."/>
            <person name="Englund M."/>
            <person name="Stromberg M."/>
            <person name="Nyberg Akerstrom W."/>
            <person name="Nylinder S."/>
            <person name="Jareborg N."/>
            <person name="Kallberg Y."/>
            <person name="Kronander E."/>
        </authorList>
    </citation>
    <scope>NUCLEOTIDE SEQUENCE [LARGE SCALE GENOMIC DNA]</scope>
</reference>
<evidence type="ECO:0000313" key="3">
    <source>
        <dbReference type="EMBL" id="CAK1596619.1"/>
    </source>
</evidence>
<accession>A0AAV1LRK8</accession>
<evidence type="ECO:0000313" key="4">
    <source>
        <dbReference type="Proteomes" id="UP001314205"/>
    </source>
</evidence>
<dbReference type="InterPro" id="IPR001584">
    <property type="entry name" value="Integrase_cat-core"/>
</dbReference>
<dbReference type="Gene3D" id="3.30.70.270">
    <property type="match status" value="1"/>
</dbReference>
<dbReference type="GO" id="GO:0003676">
    <property type="term" value="F:nucleic acid binding"/>
    <property type="evidence" value="ECO:0007669"/>
    <property type="project" value="InterPro"/>
</dbReference>
<dbReference type="InterPro" id="IPR036397">
    <property type="entry name" value="RNaseH_sf"/>
</dbReference>
<dbReference type="SUPFAM" id="SSF53098">
    <property type="entry name" value="Ribonuclease H-like"/>
    <property type="match status" value="1"/>
</dbReference>
<dbReference type="PROSITE" id="PS50878">
    <property type="entry name" value="RT_POL"/>
    <property type="match status" value="1"/>
</dbReference>
<dbReference type="SUPFAM" id="SSF56672">
    <property type="entry name" value="DNA/RNA polymerases"/>
    <property type="match status" value="1"/>
</dbReference>
<feature type="domain" description="Integrase catalytic" evidence="2">
    <location>
        <begin position="183"/>
        <end position="335"/>
    </location>
</feature>
<dbReference type="CDD" id="cd01647">
    <property type="entry name" value="RT_LTR"/>
    <property type="match status" value="1"/>
</dbReference>
<dbReference type="GO" id="GO:0042575">
    <property type="term" value="C:DNA polymerase complex"/>
    <property type="evidence" value="ECO:0007669"/>
    <property type="project" value="UniProtKB-ARBA"/>
</dbReference>
<dbReference type="GO" id="GO:0071897">
    <property type="term" value="P:DNA biosynthetic process"/>
    <property type="evidence" value="ECO:0007669"/>
    <property type="project" value="UniProtKB-ARBA"/>
</dbReference>
<dbReference type="GO" id="GO:0015074">
    <property type="term" value="P:DNA integration"/>
    <property type="evidence" value="ECO:0007669"/>
    <property type="project" value="InterPro"/>
</dbReference>
<dbReference type="InterPro" id="IPR043502">
    <property type="entry name" value="DNA/RNA_pol_sf"/>
</dbReference>
<protein>
    <submittedName>
        <fullName evidence="3">Uncharacterized protein</fullName>
    </submittedName>
</protein>
<gene>
    <name evidence="3" type="ORF">PARMNEM_LOCUS15942</name>
</gene>
<dbReference type="Gene3D" id="3.30.420.10">
    <property type="entry name" value="Ribonuclease H-like superfamily/Ribonuclease H"/>
    <property type="match status" value="1"/>
</dbReference>
<organism evidence="3 4">
    <name type="scientific">Parnassius mnemosyne</name>
    <name type="common">clouded apollo</name>
    <dbReference type="NCBI Taxonomy" id="213953"/>
    <lineage>
        <taxon>Eukaryota</taxon>
        <taxon>Metazoa</taxon>
        <taxon>Ecdysozoa</taxon>
        <taxon>Arthropoda</taxon>
        <taxon>Hexapoda</taxon>
        <taxon>Insecta</taxon>
        <taxon>Pterygota</taxon>
        <taxon>Neoptera</taxon>
        <taxon>Endopterygota</taxon>
        <taxon>Lepidoptera</taxon>
        <taxon>Glossata</taxon>
        <taxon>Ditrysia</taxon>
        <taxon>Papilionoidea</taxon>
        <taxon>Papilionidae</taxon>
        <taxon>Parnassiinae</taxon>
        <taxon>Parnassini</taxon>
        <taxon>Parnassius</taxon>
        <taxon>Driopa</taxon>
    </lineage>
</organism>
<dbReference type="PROSITE" id="PS50994">
    <property type="entry name" value="INTEGRASE"/>
    <property type="match status" value="1"/>
</dbReference>
<dbReference type="Proteomes" id="UP001314205">
    <property type="component" value="Unassembled WGS sequence"/>
</dbReference>